<dbReference type="EMBL" id="PDLN01000012">
    <property type="protein sequence ID" value="RDW69921.1"/>
    <property type="molecule type" value="Genomic_DNA"/>
</dbReference>
<sequence>MAEIVELSSPASDDESVMSYDGDPLLTADLERCLASIQSSGSFAFFSALDTAPNPGLSLKVGGTIGLPLSDRDADAIISVARQAPFGKGTETVVDESVRKTWEVAPSDFDLRNPAWHGFVREIVTKVSAGLGITSYGAGVDAELYKLLLYDKGAMFKPHQDSEKAPRMFGTLVIALPSEHQGGQLVVTHLGQTKTFETSEVSAFEYSYLAWYSDVTHEVKPITSGRRLVLTYNLIYNGYGHEKLTASTNNTLSALKPLFKSWKANPDPVARPALVYLFDYSYTEANISYANLKGRDQRVTAQLREACADAGFELYLANIQRSIEGACDEPEDEDDYYGYYGYGSRYGRDSDDGPHEIMEEIERSITIQCVFDLDGTIVAKDILIDEDLFIQTDPFEGIDPDDEDYSGPTGNEGVTTTHFYNRTVALLFPKENRESFFFGPENDSNGENCAIELGNINAELRRNPDSDKGQKRLRQLCSLVLKHAKPNGLRNNISRSGWPEMAFRDAFLATLLTATQHLKKSTHHIFVELVSLALRQVNNVADRSCVLEAFQAGLEEVAAANPTEDITVYWTWLHTEVIASIASMPLRTVGDGKLAARILFQVPKQEAFDHVLPAVKRNIVHNAMVISFSVAVYEQMNSEQKDSSGMKTLATTILEDVVADLAAEFNLASLEPKSNIAEPNKRAMLGHRHNYYGAYQPYSPPPRRDDTNSKNLALLLTLYNDSTMSQGMVTRLETIMAKISTTARKSSATSYNDFFLPLLTELVEFLPATTDLIHDNFKPLFLDILGFYILQCVPPKPKKPIGWERAKRGCGCSDCRQLDGFLEDPAQMRARFRMNDQRRKHLQTQLKSGGYLCQVERTPPTPYPLLVTKTNGEYAALYDQWKRQCDTIREELQRMDCDFLGAFLGESYKILLSFNKARIQELTSKNSNGQDTLVSSSGGNSLPPPSRRKDPTRASKQEVIVLDD</sequence>
<feature type="region of interest" description="Disordered" evidence="1">
    <location>
        <begin position="927"/>
        <end position="964"/>
    </location>
</feature>
<dbReference type="Proteomes" id="UP000256328">
    <property type="component" value="Unassembled WGS sequence"/>
</dbReference>
<evidence type="ECO:0000259" key="2">
    <source>
        <dbReference type="PROSITE" id="PS51471"/>
    </source>
</evidence>
<comment type="caution">
    <text evidence="3">The sequence shown here is derived from an EMBL/GenBank/DDBJ whole genome shotgun (WGS) entry which is preliminary data.</text>
</comment>
<accession>A0A3D8R7J3</accession>
<dbReference type="PANTHER" id="PTHR33099">
    <property type="entry name" value="FE2OG DIOXYGENASE DOMAIN-CONTAINING PROTEIN"/>
    <property type="match status" value="1"/>
</dbReference>
<name>A0A3D8R7J3_9HELO</name>
<dbReference type="AlphaFoldDB" id="A0A3D8R7J3"/>
<dbReference type="PROSITE" id="PS51471">
    <property type="entry name" value="FE2OG_OXY"/>
    <property type="match status" value="1"/>
</dbReference>
<dbReference type="InterPro" id="IPR044862">
    <property type="entry name" value="Pro_4_hyd_alph_FE2OG_OXY"/>
</dbReference>
<dbReference type="OrthoDB" id="27483at2759"/>
<feature type="domain" description="Fe2OG dioxygenase" evidence="2">
    <location>
        <begin position="141"/>
        <end position="236"/>
    </location>
</feature>
<dbReference type="PANTHER" id="PTHR33099:SF7">
    <property type="entry name" value="MYND-TYPE DOMAIN-CONTAINING PROTEIN"/>
    <property type="match status" value="1"/>
</dbReference>
<organism evidence="3 4">
    <name type="scientific">Coleophoma crateriformis</name>
    <dbReference type="NCBI Taxonomy" id="565419"/>
    <lineage>
        <taxon>Eukaryota</taxon>
        <taxon>Fungi</taxon>
        <taxon>Dikarya</taxon>
        <taxon>Ascomycota</taxon>
        <taxon>Pezizomycotina</taxon>
        <taxon>Leotiomycetes</taxon>
        <taxon>Helotiales</taxon>
        <taxon>Dermateaceae</taxon>
        <taxon>Coleophoma</taxon>
    </lineage>
</organism>
<protein>
    <recommendedName>
        <fullName evidence="2">Fe2OG dioxygenase domain-containing protein</fullName>
    </recommendedName>
</protein>
<dbReference type="Pfam" id="PF13640">
    <property type="entry name" value="2OG-FeII_Oxy_3"/>
    <property type="match status" value="1"/>
</dbReference>
<gene>
    <name evidence="3" type="ORF">BP5796_08318</name>
</gene>
<evidence type="ECO:0000256" key="1">
    <source>
        <dbReference type="SAM" id="MobiDB-lite"/>
    </source>
</evidence>
<reference evidence="3 4" key="1">
    <citation type="journal article" date="2018" name="IMA Fungus">
        <title>IMA Genome-F 9: Draft genome sequence of Annulohypoxylon stygium, Aspergillus mulundensis, Berkeleyomyces basicola (syn. Thielaviopsis basicola), Ceratocystis smalleyi, two Cercospora beticola strains, Coleophoma cylindrospora, Fusarium fracticaudum, Phialophora cf. hyalina, and Morchella septimelata.</title>
        <authorList>
            <person name="Wingfield B.D."/>
            <person name="Bills G.F."/>
            <person name="Dong Y."/>
            <person name="Huang W."/>
            <person name="Nel W.J."/>
            <person name="Swalarsk-Parry B.S."/>
            <person name="Vaghefi N."/>
            <person name="Wilken P.M."/>
            <person name="An Z."/>
            <person name="de Beer Z.W."/>
            <person name="De Vos L."/>
            <person name="Chen L."/>
            <person name="Duong T.A."/>
            <person name="Gao Y."/>
            <person name="Hammerbacher A."/>
            <person name="Kikkert J.R."/>
            <person name="Li Y."/>
            <person name="Li H."/>
            <person name="Li K."/>
            <person name="Li Q."/>
            <person name="Liu X."/>
            <person name="Ma X."/>
            <person name="Naidoo K."/>
            <person name="Pethybridge S.J."/>
            <person name="Sun J."/>
            <person name="Steenkamp E.T."/>
            <person name="van der Nest M.A."/>
            <person name="van Wyk S."/>
            <person name="Wingfield M.J."/>
            <person name="Xiong C."/>
            <person name="Yue Q."/>
            <person name="Zhang X."/>
        </authorList>
    </citation>
    <scope>NUCLEOTIDE SEQUENCE [LARGE SCALE GENOMIC DNA]</scope>
    <source>
        <strain evidence="3 4">BP5796</strain>
    </source>
</reference>
<evidence type="ECO:0000313" key="4">
    <source>
        <dbReference type="Proteomes" id="UP000256328"/>
    </source>
</evidence>
<keyword evidence="4" id="KW-1185">Reference proteome</keyword>
<feature type="compositionally biased region" description="Basic and acidic residues" evidence="1">
    <location>
        <begin position="947"/>
        <end position="956"/>
    </location>
</feature>
<evidence type="ECO:0000313" key="3">
    <source>
        <dbReference type="EMBL" id="RDW69921.1"/>
    </source>
</evidence>
<dbReference type="Gene3D" id="2.60.120.620">
    <property type="entry name" value="q2cbj1_9rhob like domain"/>
    <property type="match status" value="1"/>
</dbReference>
<proteinExistence type="predicted"/>
<dbReference type="InterPro" id="IPR005123">
    <property type="entry name" value="Oxoglu/Fe-dep_dioxygenase_dom"/>
</dbReference>